<dbReference type="InterPro" id="IPR010071">
    <property type="entry name" value="AA_adenyl_dom"/>
</dbReference>
<accession>A0ABW2RT09</accession>
<evidence type="ECO:0000256" key="1">
    <source>
        <dbReference type="ARBA" id="ARBA00001957"/>
    </source>
</evidence>
<name>A0ABW2RT09_9NOCA</name>
<evidence type="ECO:0000313" key="6">
    <source>
        <dbReference type="Proteomes" id="UP001596484"/>
    </source>
</evidence>
<dbReference type="InterPro" id="IPR001242">
    <property type="entry name" value="Condensation_dom"/>
</dbReference>
<dbReference type="Pfam" id="PF00668">
    <property type="entry name" value="Condensation"/>
    <property type="match status" value="3"/>
</dbReference>
<dbReference type="SMART" id="SM00823">
    <property type="entry name" value="PKS_PP"/>
    <property type="match status" value="4"/>
</dbReference>
<dbReference type="InterPro" id="IPR020802">
    <property type="entry name" value="TesA-like"/>
</dbReference>
<dbReference type="EMBL" id="JBHTCS010000004">
    <property type="protein sequence ID" value="MFC7446983.1"/>
    <property type="molecule type" value="Genomic_DNA"/>
</dbReference>
<dbReference type="Gene3D" id="3.40.50.980">
    <property type="match status" value="6"/>
</dbReference>
<dbReference type="SUPFAM" id="SSF56801">
    <property type="entry name" value="Acetyl-CoA synthetase-like"/>
    <property type="match status" value="4"/>
</dbReference>
<keyword evidence="3" id="KW-0597">Phosphoprotein</keyword>
<evidence type="ECO:0000256" key="3">
    <source>
        <dbReference type="ARBA" id="ARBA00022553"/>
    </source>
</evidence>
<dbReference type="Pfam" id="PF00501">
    <property type="entry name" value="AMP-binding"/>
    <property type="match status" value="3"/>
</dbReference>
<evidence type="ECO:0000313" key="5">
    <source>
        <dbReference type="EMBL" id="MFC7446983.1"/>
    </source>
</evidence>
<dbReference type="InterPro" id="IPR009081">
    <property type="entry name" value="PP-bd_ACP"/>
</dbReference>
<dbReference type="SUPFAM" id="SSF52777">
    <property type="entry name" value="CoA-dependent acyltransferases"/>
    <property type="match status" value="6"/>
</dbReference>
<dbReference type="Gene3D" id="2.30.38.10">
    <property type="entry name" value="Luciferase, Domain 3"/>
    <property type="match status" value="3"/>
</dbReference>
<dbReference type="Gene3D" id="3.30.559.10">
    <property type="entry name" value="Chloramphenicol acetyltransferase-like domain"/>
    <property type="match status" value="3"/>
</dbReference>
<dbReference type="InterPro" id="IPR001031">
    <property type="entry name" value="Thioesterase"/>
</dbReference>
<comment type="cofactor">
    <cofactor evidence="1">
        <name>pantetheine 4'-phosphate</name>
        <dbReference type="ChEBI" id="CHEBI:47942"/>
    </cofactor>
</comment>
<evidence type="ECO:0000256" key="2">
    <source>
        <dbReference type="ARBA" id="ARBA00022450"/>
    </source>
</evidence>
<evidence type="ECO:0000259" key="4">
    <source>
        <dbReference type="PROSITE" id="PS50075"/>
    </source>
</evidence>
<dbReference type="NCBIfam" id="TIGR01733">
    <property type="entry name" value="AA-adenyl-dom"/>
    <property type="match status" value="3"/>
</dbReference>
<feature type="domain" description="Carrier" evidence="4">
    <location>
        <begin position="2235"/>
        <end position="2310"/>
    </location>
</feature>
<dbReference type="Pfam" id="PF00550">
    <property type="entry name" value="PP-binding"/>
    <property type="match status" value="4"/>
</dbReference>
<dbReference type="PROSITE" id="PS50075">
    <property type="entry name" value="CARRIER"/>
    <property type="match status" value="4"/>
</dbReference>
<dbReference type="RefSeq" id="WP_378401693.1">
    <property type="nucleotide sequence ID" value="NZ_JBHTCS010000004.1"/>
</dbReference>
<keyword evidence="6" id="KW-1185">Reference proteome</keyword>
<dbReference type="PANTHER" id="PTHR45527">
    <property type="entry name" value="NONRIBOSOMAL PEPTIDE SYNTHETASE"/>
    <property type="match status" value="1"/>
</dbReference>
<dbReference type="InterPro" id="IPR029058">
    <property type="entry name" value="AB_hydrolase_fold"/>
</dbReference>
<feature type="domain" description="Carrier" evidence="4">
    <location>
        <begin position="1176"/>
        <end position="1251"/>
    </location>
</feature>
<dbReference type="NCBIfam" id="NF003417">
    <property type="entry name" value="PRK04813.1"/>
    <property type="match status" value="4"/>
</dbReference>
<dbReference type="InterPro" id="IPR036736">
    <property type="entry name" value="ACP-like_sf"/>
</dbReference>
<dbReference type="CDD" id="cd19540">
    <property type="entry name" value="LCL_NRPS-like"/>
    <property type="match status" value="3"/>
</dbReference>
<dbReference type="InterPro" id="IPR000873">
    <property type="entry name" value="AMP-dep_synth/lig_dom"/>
</dbReference>
<reference evidence="6" key="1">
    <citation type="journal article" date="2019" name="Int. J. Syst. Evol. Microbiol.">
        <title>The Global Catalogue of Microorganisms (GCM) 10K type strain sequencing project: providing services to taxonomists for standard genome sequencing and annotation.</title>
        <authorList>
            <consortium name="The Broad Institute Genomics Platform"/>
            <consortium name="The Broad Institute Genome Sequencing Center for Infectious Disease"/>
            <person name="Wu L."/>
            <person name="Ma J."/>
        </authorList>
    </citation>
    <scope>NUCLEOTIDE SEQUENCE [LARGE SCALE GENOMIC DNA]</scope>
    <source>
        <strain evidence="6">ICMP 19430</strain>
    </source>
</reference>
<dbReference type="SUPFAM" id="SSF47336">
    <property type="entry name" value="ACP-like"/>
    <property type="match status" value="4"/>
</dbReference>
<comment type="caution">
    <text evidence="5">The sequence shown here is derived from an EMBL/GenBank/DDBJ whole genome shotgun (WGS) entry which is preliminary data.</text>
</comment>
<dbReference type="SUPFAM" id="SSF53474">
    <property type="entry name" value="alpha/beta-Hydrolases"/>
    <property type="match status" value="1"/>
</dbReference>
<dbReference type="Gene3D" id="3.30.300.30">
    <property type="match status" value="4"/>
</dbReference>
<dbReference type="PROSITE" id="PS00012">
    <property type="entry name" value="PHOSPHOPANTETHEINE"/>
    <property type="match status" value="4"/>
</dbReference>
<sequence>LEYIGRTDFQVKLRGLRIELGEIESALSGVPEVSQSVVVLHRDDRTGEALVAYLVPAVGAEIESASVRAAVAASVPAYMVPSAFVVLEAFPVNASGKLDRKALPAPVFEAKVFRAPSTPVEEIVADTFAAVLGVERVGADDDFFELGGNSLIATQVAARLGSLLDTTVPVRAMFEAPTVAALAARVGSHAGSGGRLALTAGERPERIPLSPAQQRMWFLNRFDEASAAYNIPVAIRLSGELDTGALQQAVVDVAARHEVLRTVYPEWEGAGLQVVLPLDHASLDLTPIAAAEDTVVGLVEEFVTLPFDVTAEVPLRARLYELSDTERVLVFVVHHISADGWSMGPLTRDVMVAYVARSQGEAPAWSPLPVQYADYSLWQRAILGSEDDPESVSARQLGYWKAALDGVPDLLGLPTDRPRPEAPSMRGAAHRFEIDAELHAALGEIGRRGGATLFMVVHAALSALLARITGTGDIAIGTPIAGRGDAALDDLVGMFVNTLVLRTEVDGAASFDDLLAQVREIDLGAFGNADVPFERLVEVLNPTRSQAYSPLFQVSMAFQNMKQATLELEGLRVAGVPTDAVVAKFDLDFVFADTYDERGAAAGIAAELSYPTDLFDESTVRGFAEALLRILRAVATDAGRPVGDIELLDGDRRELVLREWNSTDVEIPAQTLMALFDEQVGRTPELPAVTFGELTLSYAEFDQRVNRLARHLIAEGVGPESLVALAIRRSVELVIAMYAVVKAGGGYVPVDPDQPSQRIAHILATADPQCVLTAGGIDLPEAGERSIIRIDSLDLTATSGVPISDRDRRSPLLAENTAYVIFTSGSTGEPKGVSVTHRAAVNQLLSMQDEYGLDPSDVVLQKSPATFDASVWEFFWPLLAGARMVLAQPDGHRDPQYLAEVIVSERVTTAQFVPSMLSPVADALAVGGGSTALRRVFAGGEQLTAGVAAEFRRVSGARLHNLYGPTEAAMQVTRRESVDADPAVVPIGAPVWNTQAFVLDSRLRPVPVGVPGELYLAGTQLARGYESRPGLTAERFVANTFGSGGDRLYRTGDLVAWTEAGELTFLGRTDDQVKLHGLRIELGEVETALAAHTSVSQSAAVVSSTSAGRHLIGYVTVKPGATVEVEELKGVLGLSLPAYMVPTMIVVVEEFPLNSSGKIDRRALPAPVFAAREFRAPTTPTEEIVASVFGAVLGIEAVGLDDDFFELGGNSLVAMQAAARLAAALDARVPVRELFDSSTVFALAARLQDRAGTGGRVELAAKPRPERIPLSLAQSRMWFLNQFDPESAVNNIPVAVRLTGVLDVEALQAAVGDLIARHEVLRTVYPAFDGAGHQVILPVSEFGIELVPETVAADAIIGRVVELMAAGFDVTGAVPLRAALFAVAGTDEHVLVLVVHHIAGDGFSMGPLTRDVMVAYAARSAGRAPEWAPLEIQYADYALWQRESLGAEEDPESLISQQLAFWSRTLDGLPDQLDLPSDRPRPLIASNRGAAVPFTLDAELHRALGDLARRHNSTMFMVLHSALAVLLARLSGTEDIAVGTPVAGRGEAALDDLVGMFVNTLVLRTNAAPETSFEALLAQARETDLSAFANADVPFERLVEVLSPARSQARNPLFQVALVFQNIGAVRFELDGLTLSGVEFDEQIAKFDLQLTISESSTEDGSEAGIAAELNYATELFDEATVVGFTERFERILRAVVAAPSTLLGDIEILDPAERADLVDRHGSAAIAPVPLGEMLARAAALDPSAPAIVFESATMSYRELDERSARLARLLIGRGLGAEDLVAVAVPRSDLSVLAAWAVARTGAAFVPVDPNYPSDRVDHMVTDTGAAVGITTRQFAASLPSMTEWLVLDDPEFDARLAALPQVPITSDELVRPVLDSHPAYVIFTSGSTGMPKGVVVTNRGLANFATEQRDRYRLSADTRALHVASPSFDASILELLLAIAEGGTLVVSPPSVFGGAELAELLRRERVTHAFITPSALASVDPTGLDEFRNVVAGGEAVPADLVSRWAPGRELFNGYGPTETTIMTNISDPMVAGERVTIGGPTRGMRSLILDDRLRPVPVGVAGELYIAGVQLARGYHNRPGLTADRFVANPYSATGERMYRTGDVVRWTGPDDKPEVEYVGRSDFQVKVRGFRIELGEIDAALSAHPDVDFAITLGHTNAAGVSSLVAYVMAVEGKSLVPAELTEFVSRSLTAYMVPSSIMVLDEVPLTPVGKLDRNALPTPVFEVREFRAPSNPIEEIVAAVYADVLGVPRVGLDDDFFELGGNSLIATQVTARLGSALDAVVPVRALFDAPTVVALAARVERHVGEGGRKALVAQERPDRVPLSLAQQRMWFLNRFDTESAAYNIPAAIRLSGELDIDALQAAVEDVVARHEVLRTVYPETADGPTQVIVPVDTAVPDLTPTQVTSAEITGIVTDFVQSGFDVTAQVPVRAMLLCVDGVQTEHVLAVVVHHIAADGSSMAPFTRDLMVAYAARSAGTGPAWQPLPVQYADFALWQRDVLGSEDDSASLISRQLEYWKSELSGLPDQLDLPTDRPRPAVQSYHGGRIDFQIDARLHAALGDIARAQNSTLFMVVHAAFAMLLARSSGTEDIAVGTPFAGRGEAVLDDLVGMFVNTLVFRTQIDPGQSFTDLLLRVRETDLGAFGNADVPFERLVEVLNPTRSTARHPLCQVGFSFQNLAETEFELQGLTVAAADFETEISQFDLHLIVGDRYDEDGRAAGLNGGITYASALFDPATVQVFVDRLLLILEAVAADPSVIVGDVEIMDEVERDRVLGDWNATDVEVTGATLVDLFDAQAALTPSNTAVVFEGESLTYSEFDARVNRLARRLIAEGVGPESLVGLAMRRSIDLVVAMYAIVKSGAAYVPLDPDHPVERTALVLESAAPALVLTRAADSSNLPSSTSVLDLGALDLSVVDSGPISDDERVAPLRSENAAYVIFTSGSTGRPKGVAISHAAIVNQLQWKQSEYGLNSVDAVLLKTAATFDLSVWEFWWALQTGARLVIARPDGHQDPAYLLELMGSESVTTLHAVPSMLSMLLADSAVPFPACVTRVLAIGEALPAQTATRLRAVSGARLDNLYGPTEAAVSVTSYRTGPQDSATVPIGSPEWNTQVFVLDSRLRPVPVGVAGELYLAGAQLARGYHGRSDLTADRFVANPFGDGSRIYRTGDVVRWLPDGNLDYLERADFQVKVRGFRIELGEIESALLTTAGVREAVVVAREDAWAGTQLVGYVVGEVDGSAVRDGLSGSLPSYMVPAVVMVLDRMPLSVNGKIERKALPEPAFAAVEYRGPSTPVEEIVVATISEVLGAQRVGLDDNFFDLGGNSLVATQVVSRLTAALEVSVPLLWMFSDPTAAGISAKVEAARSGGVDLGSEAAFGVLLPIRESGAGAPLFCVHPIVGLSWAFAGLAQHVDSDRPIYGLQSPAFVETGDLPGSIEEWAGRYVREIRAIQPEGPYHLVGWSLGGVIAHAMAVQLQTEGQDVALLAMMDSSSDLQGASDAEGAGMTARDLLGGLLPAAAVAGDIDVDSVVTVDTVAALIESLPEPFNGLGADRVARALGSAENSLALIADYHPAAYKGDLVFFTAALDDADGARNASTWTEAVDGRIHNHPVEATHWEMASPESLARIADVLNEAWEVGR</sequence>
<dbReference type="InterPro" id="IPR020806">
    <property type="entry name" value="PKS_PP-bd"/>
</dbReference>
<dbReference type="CDD" id="cd17646">
    <property type="entry name" value="A_NRPS_AB3403-like"/>
    <property type="match status" value="2"/>
</dbReference>
<dbReference type="Pfam" id="PF13193">
    <property type="entry name" value="AMP-binding_C"/>
    <property type="match status" value="4"/>
</dbReference>
<dbReference type="PANTHER" id="PTHR45527:SF1">
    <property type="entry name" value="FATTY ACID SYNTHASE"/>
    <property type="match status" value="1"/>
</dbReference>
<protein>
    <submittedName>
        <fullName evidence="5">Amino acid adenylation domain-containing protein</fullName>
    </submittedName>
</protein>
<dbReference type="InterPro" id="IPR020845">
    <property type="entry name" value="AMP-binding_CS"/>
</dbReference>
<dbReference type="Pfam" id="PF00975">
    <property type="entry name" value="Thioesterase"/>
    <property type="match status" value="1"/>
</dbReference>
<dbReference type="Gene3D" id="3.40.50.1820">
    <property type="entry name" value="alpha/beta hydrolase"/>
    <property type="match status" value="1"/>
</dbReference>
<feature type="non-terminal residue" evidence="5">
    <location>
        <position position="1"/>
    </location>
</feature>
<keyword evidence="2" id="KW-0596">Phosphopantetheine</keyword>
<proteinExistence type="predicted"/>
<dbReference type="CDD" id="cd05930">
    <property type="entry name" value="A_NRPS"/>
    <property type="match status" value="1"/>
</dbReference>
<gene>
    <name evidence="5" type="ORF">ACFQS9_03665</name>
</gene>
<dbReference type="InterPro" id="IPR045851">
    <property type="entry name" value="AMP-bd_C_sf"/>
</dbReference>
<dbReference type="Gene3D" id="3.30.559.30">
    <property type="entry name" value="Nonribosomal peptide synthetase, condensation domain"/>
    <property type="match status" value="3"/>
</dbReference>
<feature type="domain" description="Carrier" evidence="4">
    <location>
        <begin position="115"/>
        <end position="190"/>
    </location>
</feature>
<dbReference type="InterPro" id="IPR023213">
    <property type="entry name" value="CAT-like_dom_sf"/>
</dbReference>
<dbReference type="Proteomes" id="UP001596484">
    <property type="component" value="Unassembled WGS sequence"/>
</dbReference>
<dbReference type="InterPro" id="IPR025110">
    <property type="entry name" value="AMP-bd_C"/>
</dbReference>
<organism evidence="5 6">
    <name type="scientific">Rhodococcus daqingensis</name>
    <dbReference type="NCBI Taxonomy" id="2479363"/>
    <lineage>
        <taxon>Bacteria</taxon>
        <taxon>Bacillati</taxon>
        <taxon>Actinomycetota</taxon>
        <taxon>Actinomycetes</taxon>
        <taxon>Mycobacteriales</taxon>
        <taxon>Nocardiaceae</taxon>
        <taxon>Rhodococcus</taxon>
    </lineage>
</organism>
<dbReference type="PROSITE" id="PS00455">
    <property type="entry name" value="AMP_BINDING"/>
    <property type="match status" value="3"/>
</dbReference>
<dbReference type="Gene3D" id="1.10.1200.10">
    <property type="entry name" value="ACP-like"/>
    <property type="match status" value="3"/>
</dbReference>
<dbReference type="SMART" id="SM00824">
    <property type="entry name" value="PKS_TE"/>
    <property type="match status" value="1"/>
</dbReference>
<feature type="domain" description="Carrier" evidence="4">
    <location>
        <begin position="3293"/>
        <end position="3368"/>
    </location>
</feature>
<dbReference type="InterPro" id="IPR006162">
    <property type="entry name" value="Ppantetheine_attach_site"/>
</dbReference>